<gene>
    <name evidence="2" type="ORF">BS50DRAFT_576797</name>
</gene>
<feature type="compositionally biased region" description="Basic and acidic residues" evidence="1">
    <location>
        <begin position="56"/>
        <end position="67"/>
    </location>
</feature>
<organism evidence="2 3">
    <name type="scientific">Corynespora cassiicola Philippines</name>
    <dbReference type="NCBI Taxonomy" id="1448308"/>
    <lineage>
        <taxon>Eukaryota</taxon>
        <taxon>Fungi</taxon>
        <taxon>Dikarya</taxon>
        <taxon>Ascomycota</taxon>
        <taxon>Pezizomycotina</taxon>
        <taxon>Dothideomycetes</taxon>
        <taxon>Pleosporomycetidae</taxon>
        <taxon>Pleosporales</taxon>
        <taxon>Corynesporascaceae</taxon>
        <taxon>Corynespora</taxon>
    </lineage>
</organism>
<dbReference type="Proteomes" id="UP000240883">
    <property type="component" value="Unassembled WGS sequence"/>
</dbReference>
<proteinExistence type="predicted"/>
<evidence type="ECO:0000256" key="1">
    <source>
        <dbReference type="SAM" id="MobiDB-lite"/>
    </source>
</evidence>
<evidence type="ECO:0000313" key="2">
    <source>
        <dbReference type="EMBL" id="PSN62955.1"/>
    </source>
</evidence>
<dbReference type="EMBL" id="KZ678140">
    <property type="protein sequence ID" value="PSN62955.1"/>
    <property type="molecule type" value="Genomic_DNA"/>
</dbReference>
<protein>
    <submittedName>
        <fullName evidence="2">Uncharacterized protein</fullName>
    </submittedName>
</protein>
<dbReference type="OrthoDB" id="5335351at2759"/>
<feature type="compositionally biased region" description="Polar residues" evidence="1">
    <location>
        <begin position="24"/>
        <end position="36"/>
    </location>
</feature>
<dbReference type="AlphaFoldDB" id="A0A2T2NBY2"/>
<sequence length="176" mass="19861">MENDSAPSANPPAPAPDPSKHLRQNSTDTERPTSAQRIRPESPSSSKSTSDDETAEPSKEAAIKAETEQDDESDPAEKIPDYDWDDLAKRYHDAIRECSAEEEQLADEFAKLMDFFKVWAQSGHDGETGRTHLRLKARMEHVQHSEEVLEQKREHYIRVVKAFESALNLLNAQMGT</sequence>
<keyword evidence="3" id="KW-1185">Reference proteome</keyword>
<evidence type="ECO:0000313" key="3">
    <source>
        <dbReference type="Proteomes" id="UP000240883"/>
    </source>
</evidence>
<dbReference type="STRING" id="1448308.A0A2T2NBY2"/>
<accession>A0A2T2NBY2</accession>
<name>A0A2T2NBY2_CORCC</name>
<feature type="region of interest" description="Disordered" evidence="1">
    <location>
        <begin position="1"/>
        <end position="84"/>
    </location>
</feature>
<reference evidence="2 3" key="1">
    <citation type="journal article" date="2018" name="Front. Microbiol.">
        <title>Genome-Wide Analysis of Corynespora cassiicola Leaf Fall Disease Putative Effectors.</title>
        <authorList>
            <person name="Lopez D."/>
            <person name="Ribeiro S."/>
            <person name="Label P."/>
            <person name="Fumanal B."/>
            <person name="Venisse J.S."/>
            <person name="Kohler A."/>
            <person name="de Oliveira R.R."/>
            <person name="Labutti K."/>
            <person name="Lipzen A."/>
            <person name="Lail K."/>
            <person name="Bauer D."/>
            <person name="Ohm R.A."/>
            <person name="Barry K.W."/>
            <person name="Spatafora J."/>
            <person name="Grigoriev I.V."/>
            <person name="Martin F.M."/>
            <person name="Pujade-Renaud V."/>
        </authorList>
    </citation>
    <scope>NUCLEOTIDE SEQUENCE [LARGE SCALE GENOMIC DNA]</scope>
    <source>
        <strain evidence="2 3">Philippines</strain>
    </source>
</reference>
<feature type="compositionally biased region" description="Basic and acidic residues" evidence="1">
    <location>
        <begin position="75"/>
        <end position="84"/>
    </location>
</feature>